<dbReference type="SUPFAM" id="SSF55874">
    <property type="entry name" value="ATPase domain of HSP90 chaperone/DNA topoisomerase II/histidine kinase"/>
    <property type="match status" value="1"/>
</dbReference>
<dbReference type="EC" id="2.7.13.3" evidence="2"/>
<feature type="transmembrane region" description="Helical" evidence="10">
    <location>
        <begin position="119"/>
        <end position="137"/>
    </location>
</feature>
<feature type="transmembrane region" description="Helical" evidence="10">
    <location>
        <begin position="27"/>
        <end position="44"/>
    </location>
</feature>
<dbReference type="PANTHER" id="PTHR24421">
    <property type="entry name" value="NITRATE/NITRITE SENSOR PROTEIN NARX-RELATED"/>
    <property type="match status" value="1"/>
</dbReference>
<keyword evidence="13" id="KW-1185">Reference proteome</keyword>
<dbReference type="RefSeq" id="WP_343916615.1">
    <property type="nucleotide sequence ID" value="NZ_BAAAKK010000001.1"/>
</dbReference>
<evidence type="ECO:0000313" key="12">
    <source>
        <dbReference type="EMBL" id="GAA1417960.1"/>
    </source>
</evidence>
<feature type="domain" description="Signal transduction histidine kinase subgroup 3 dimerisation and phosphoacceptor" evidence="11">
    <location>
        <begin position="206"/>
        <end position="269"/>
    </location>
</feature>
<evidence type="ECO:0000256" key="10">
    <source>
        <dbReference type="SAM" id="Phobius"/>
    </source>
</evidence>
<proteinExistence type="predicted"/>
<keyword evidence="7" id="KW-0067">ATP-binding</keyword>
<comment type="caution">
    <text evidence="12">The sequence shown here is derived from an EMBL/GenBank/DDBJ whole genome shotgun (WGS) entry which is preliminary data.</text>
</comment>
<sequence length="410" mass="42945">MTTLPTVDPAAPAAAEPSVPGSLRSDAIIAGTTVLVLAVPTLLLGTVGFGWHWLLAGVVALAVPGAILLRRTRPVLALAGLTALAAVHVVVGAPMFPMWFGVLVLLYSAGRFSQWQGRLGALGLSLVASVLAAYWVATTGGLAGFAPGSPVPVAELVRLVAFFWIPPMLLFSMMILIGWGVAAAARTEAATVVAQVSQQRADQEEERAALARDMHDVVAHSLAVVIAQANGARYTADPAAKDASLERIAGTAKQALGDVRLLLEQLRHSEAPDPVASLGDVDVLIERMRGSGLDVRFERSGVQPMLPRTADIAAYRILQEALTNALRHGDRAEPVHVRLRGVAIPHGGAGIVVDVHNRISSSPGTPGHGVRGMHERARLAGGDAWTGVERGWFRVRAAFPAALMHEGGPA</sequence>
<protein>
    <recommendedName>
        <fullName evidence="2">histidine kinase</fullName>
        <ecNumber evidence="2">2.7.13.3</ecNumber>
    </recommendedName>
</protein>
<dbReference type="Gene3D" id="1.20.5.1930">
    <property type="match status" value="1"/>
</dbReference>
<evidence type="ECO:0000259" key="11">
    <source>
        <dbReference type="Pfam" id="PF07730"/>
    </source>
</evidence>
<feature type="region of interest" description="Disordered" evidence="9">
    <location>
        <begin position="1"/>
        <end position="21"/>
    </location>
</feature>
<dbReference type="InterPro" id="IPR036890">
    <property type="entry name" value="HATPase_C_sf"/>
</dbReference>
<gene>
    <name evidence="12" type="ORF">GCM10009640_02950</name>
</gene>
<dbReference type="InterPro" id="IPR050482">
    <property type="entry name" value="Sensor_HK_TwoCompSys"/>
</dbReference>
<evidence type="ECO:0000256" key="9">
    <source>
        <dbReference type="SAM" id="MobiDB-lite"/>
    </source>
</evidence>
<accession>A0ABN1YMC8</accession>
<evidence type="ECO:0000256" key="1">
    <source>
        <dbReference type="ARBA" id="ARBA00000085"/>
    </source>
</evidence>
<name>A0ABN1YMC8_9MICO</name>
<dbReference type="CDD" id="cd16917">
    <property type="entry name" value="HATPase_UhpB-NarQ-NarX-like"/>
    <property type="match status" value="1"/>
</dbReference>
<reference evidence="12 13" key="1">
    <citation type="journal article" date="2019" name="Int. J. Syst. Evol. Microbiol.">
        <title>The Global Catalogue of Microorganisms (GCM) 10K type strain sequencing project: providing services to taxonomists for standard genome sequencing and annotation.</title>
        <authorList>
            <consortium name="The Broad Institute Genomics Platform"/>
            <consortium name="The Broad Institute Genome Sequencing Center for Infectious Disease"/>
            <person name="Wu L."/>
            <person name="Ma J."/>
        </authorList>
    </citation>
    <scope>NUCLEOTIDE SEQUENCE [LARGE SCALE GENOMIC DNA]</scope>
    <source>
        <strain evidence="12 13">JCM 12398</strain>
    </source>
</reference>
<dbReference type="PANTHER" id="PTHR24421:SF10">
    <property type="entry name" value="NITRATE_NITRITE SENSOR PROTEIN NARQ"/>
    <property type="match status" value="1"/>
</dbReference>
<keyword evidence="6" id="KW-0418">Kinase</keyword>
<feature type="transmembrane region" description="Helical" evidence="10">
    <location>
        <begin position="157"/>
        <end position="179"/>
    </location>
</feature>
<dbReference type="EMBL" id="BAAAKK010000001">
    <property type="protein sequence ID" value="GAA1417960.1"/>
    <property type="molecule type" value="Genomic_DNA"/>
</dbReference>
<keyword evidence="10" id="KW-0472">Membrane</keyword>
<feature type="transmembrane region" description="Helical" evidence="10">
    <location>
        <begin position="75"/>
        <end position="107"/>
    </location>
</feature>
<keyword evidence="8" id="KW-0902">Two-component regulatory system</keyword>
<comment type="catalytic activity">
    <reaction evidence="1">
        <text>ATP + protein L-histidine = ADP + protein N-phospho-L-histidine.</text>
        <dbReference type="EC" id="2.7.13.3"/>
    </reaction>
</comment>
<keyword evidence="10" id="KW-1133">Transmembrane helix</keyword>
<evidence type="ECO:0000256" key="4">
    <source>
        <dbReference type="ARBA" id="ARBA00022679"/>
    </source>
</evidence>
<feature type="transmembrane region" description="Helical" evidence="10">
    <location>
        <begin position="51"/>
        <end position="69"/>
    </location>
</feature>
<keyword evidence="5" id="KW-0547">Nucleotide-binding</keyword>
<evidence type="ECO:0000256" key="7">
    <source>
        <dbReference type="ARBA" id="ARBA00022840"/>
    </source>
</evidence>
<evidence type="ECO:0000313" key="13">
    <source>
        <dbReference type="Proteomes" id="UP001501266"/>
    </source>
</evidence>
<evidence type="ECO:0000256" key="8">
    <source>
        <dbReference type="ARBA" id="ARBA00023012"/>
    </source>
</evidence>
<evidence type="ECO:0000256" key="6">
    <source>
        <dbReference type="ARBA" id="ARBA00022777"/>
    </source>
</evidence>
<evidence type="ECO:0000256" key="5">
    <source>
        <dbReference type="ARBA" id="ARBA00022741"/>
    </source>
</evidence>
<dbReference type="Gene3D" id="3.30.565.10">
    <property type="entry name" value="Histidine kinase-like ATPase, C-terminal domain"/>
    <property type="match status" value="1"/>
</dbReference>
<organism evidence="12 13">
    <name type="scientific">Agrococcus citreus</name>
    <dbReference type="NCBI Taxonomy" id="84643"/>
    <lineage>
        <taxon>Bacteria</taxon>
        <taxon>Bacillati</taxon>
        <taxon>Actinomycetota</taxon>
        <taxon>Actinomycetes</taxon>
        <taxon>Micrococcales</taxon>
        <taxon>Microbacteriaceae</taxon>
        <taxon>Agrococcus</taxon>
    </lineage>
</organism>
<dbReference type="Proteomes" id="UP001501266">
    <property type="component" value="Unassembled WGS sequence"/>
</dbReference>
<dbReference type="InterPro" id="IPR011712">
    <property type="entry name" value="Sig_transdc_His_kin_sub3_dim/P"/>
</dbReference>
<evidence type="ECO:0000256" key="3">
    <source>
        <dbReference type="ARBA" id="ARBA00022553"/>
    </source>
</evidence>
<evidence type="ECO:0000256" key="2">
    <source>
        <dbReference type="ARBA" id="ARBA00012438"/>
    </source>
</evidence>
<keyword evidence="10" id="KW-0812">Transmembrane</keyword>
<keyword evidence="4" id="KW-0808">Transferase</keyword>
<keyword evidence="3" id="KW-0597">Phosphoprotein</keyword>
<dbReference type="Pfam" id="PF07730">
    <property type="entry name" value="HisKA_3"/>
    <property type="match status" value="1"/>
</dbReference>